<proteinExistence type="predicted"/>
<dbReference type="EMBL" id="BSST01000001">
    <property type="protein sequence ID" value="GLX77644.1"/>
    <property type="molecule type" value="Genomic_DNA"/>
</dbReference>
<dbReference type="InterPro" id="IPR013216">
    <property type="entry name" value="Methyltransf_11"/>
</dbReference>
<reference evidence="2 3" key="1">
    <citation type="submission" date="2023-03" db="EMBL/GenBank/DDBJ databases">
        <title>Draft genome sequence of Thalassotalea insulae KCTC 62186T.</title>
        <authorList>
            <person name="Sawabe T."/>
        </authorList>
    </citation>
    <scope>NUCLEOTIDE SEQUENCE [LARGE SCALE GENOMIC DNA]</scope>
    <source>
        <strain evidence="2 3">KCTC 62186</strain>
    </source>
</reference>
<keyword evidence="3" id="KW-1185">Reference proteome</keyword>
<dbReference type="Pfam" id="PF08241">
    <property type="entry name" value="Methyltransf_11"/>
    <property type="match status" value="1"/>
</dbReference>
<organism evidence="2 3">
    <name type="scientific">Thalassotalea insulae</name>
    <dbReference type="NCBI Taxonomy" id="2056778"/>
    <lineage>
        <taxon>Bacteria</taxon>
        <taxon>Pseudomonadati</taxon>
        <taxon>Pseudomonadota</taxon>
        <taxon>Gammaproteobacteria</taxon>
        <taxon>Alteromonadales</taxon>
        <taxon>Colwelliaceae</taxon>
        <taxon>Thalassotalea</taxon>
    </lineage>
</organism>
<gene>
    <name evidence="2" type="ORF">tinsulaeT_09840</name>
</gene>
<dbReference type="SUPFAM" id="SSF53335">
    <property type="entry name" value="S-adenosyl-L-methionine-dependent methyltransferases"/>
    <property type="match status" value="1"/>
</dbReference>
<dbReference type="Gene3D" id="3.40.50.150">
    <property type="entry name" value="Vaccinia Virus protein VP39"/>
    <property type="match status" value="1"/>
</dbReference>
<dbReference type="RefSeq" id="WP_284243516.1">
    <property type="nucleotide sequence ID" value="NZ_BSST01000001.1"/>
</dbReference>
<evidence type="ECO:0000313" key="2">
    <source>
        <dbReference type="EMBL" id="GLX77644.1"/>
    </source>
</evidence>
<feature type="domain" description="Methyltransferase type 11" evidence="1">
    <location>
        <begin position="49"/>
        <end position="148"/>
    </location>
</feature>
<evidence type="ECO:0000259" key="1">
    <source>
        <dbReference type="Pfam" id="PF08241"/>
    </source>
</evidence>
<name>A0ABQ6GQL9_9GAMM</name>
<protein>
    <recommendedName>
        <fullName evidence="1">Methyltransferase type 11 domain-containing protein</fullName>
    </recommendedName>
</protein>
<evidence type="ECO:0000313" key="3">
    <source>
        <dbReference type="Proteomes" id="UP001157186"/>
    </source>
</evidence>
<accession>A0ABQ6GQL9</accession>
<dbReference type="CDD" id="cd02440">
    <property type="entry name" value="AdoMet_MTases"/>
    <property type="match status" value="1"/>
</dbReference>
<sequence length="229" mass="26262">MTYSAAQNWNELYNNNIEIAYPAEGVIRIFKGEFPQLKMPKPKAGQSIIDVGCGDGRHLSLFSALSMESYGVEISEEIVESVSSNLQALNIKTNLLVGSNSNLPFDENFSDFLLSWNSCYYMSHEQTSFPQHVNELARVIKKGGWIICSIPKATSFIFDKSQDSEISGYKVIKNDFFNQRNGEIMRCFSSQQEIQEEFSSHFENFCFADIHMDWFGLNYHWHVFVAQKK</sequence>
<comment type="caution">
    <text evidence="2">The sequence shown here is derived from an EMBL/GenBank/DDBJ whole genome shotgun (WGS) entry which is preliminary data.</text>
</comment>
<dbReference type="Proteomes" id="UP001157186">
    <property type="component" value="Unassembled WGS sequence"/>
</dbReference>
<dbReference type="InterPro" id="IPR029063">
    <property type="entry name" value="SAM-dependent_MTases_sf"/>
</dbReference>